<dbReference type="InterPro" id="IPR011959">
    <property type="entry name" value="CHP02270"/>
</dbReference>
<name>A0A3A8PWT8_9BACT</name>
<dbReference type="NCBIfam" id="TIGR02270">
    <property type="entry name" value="TIGR02270 family protein"/>
    <property type="match status" value="1"/>
</dbReference>
<dbReference type="Gene3D" id="1.25.10.10">
    <property type="entry name" value="Leucine-rich Repeat Variant"/>
    <property type="match status" value="1"/>
</dbReference>
<dbReference type="SUPFAM" id="SSF48371">
    <property type="entry name" value="ARM repeat"/>
    <property type="match status" value="1"/>
</dbReference>
<comment type="caution">
    <text evidence="1">The sequence shown here is derived from an EMBL/GenBank/DDBJ whole genome shotgun (WGS) entry which is preliminary data.</text>
</comment>
<dbReference type="InterPro" id="IPR011989">
    <property type="entry name" value="ARM-like"/>
</dbReference>
<dbReference type="Pfam" id="PF13646">
    <property type="entry name" value="HEAT_2"/>
    <property type="match status" value="1"/>
</dbReference>
<proteinExistence type="predicted"/>
<reference evidence="2" key="1">
    <citation type="submission" date="2018-09" db="EMBL/GenBank/DDBJ databases">
        <authorList>
            <person name="Livingstone P.G."/>
            <person name="Whitworth D.E."/>
        </authorList>
    </citation>
    <scope>NUCLEOTIDE SEQUENCE [LARGE SCALE GENOMIC DNA]</scope>
    <source>
        <strain evidence="2">CA051B</strain>
    </source>
</reference>
<protein>
    <submittedName>
        <fullName evidence="1">TIGR02270 family protein</fullName>
    </submittedName>
</protein>
<keyword evidence="2" id="KW-1185">Reference proteome</keyword>
<evidence type="ECO:0000313" key="1">
    <source>
        <dbReference type="EMBL" id="RKH55954.1"/>
    </source>
</evidence>
<dbReference type="Proteomes" id="UP000272888">
    <property type="component" value="Unassembled WGS sequence"/>
</dbReference>
<dbReference type="InterPro" id="IPR016024">
    <property type="entry name" value="ARM-type_fold"/>
</dbReference>
<dbReference type="EMBL" id="RAWB01000229">
    <property type="protein sequence ID" value="RKH55954.1"/>
    <property type="molecule type" value="Genomic_DNA"/>
</dbReference>
<gene>
    <name evidence="1" type="ORF">D7V93_21390</name>
</gene>
<organism evidence="1 2">
    <name type="scientific">Corallococcus llansteffanensis</name>
    <dbReference type="NCBI Taxonomy" id="2316731"/>
    <lineage>
        <taxon>Bacteria</taxon>
        <taxon>Pseudomonadati</taxon>
        <taxon>Myxococcota</taxon>
        <taxon>Myxococcia</taxon>
        <taxon>Myxococcales</taxon>
        <taxon>Cystobacterineae</taxon>
        <taxon>Myxococcaceae</taxon>
        <taxon>Corallococcus</taxon>
    </lineage>
</organism>
<sequence>MTSVLMDVVETHLDEATWLWGQWQRALLAPDFDLADTMEMEERLLAHVDGLVEGGPVVGTALLAPALESAETARISAAFLALLNTAPSADQVRALLRGAEPLARGSMQRALEVYEGRGLAEVLRPLLRTDDAELQALVLETLVFRDEGLEDDLLADFLRHEDARVRMAALRGLREPGQPRVRHLLLQGLLSAHAGIRMAAIEVALTAGLREAWDACRQALKTQGPEGRQALVLWALGSDEEESGLLVEGLKHPARRADALWALGFSGRLAAAEACLEWLGDKTVGRLAAESFSGITGLRVEGSYVIPPEQLQEEPIPLHEEDLDADLSSRPEDDLPVPDAAATASWWRGAQGNFAQGTRYLMGYPYQGGALLTALMHGPMRRRHVWAWELTVRSRGACRVPTHAFSRRQHAALERVKTMAPRLSMASFLRLPTAG</sequence>
<dbReference type="AlphaFoldDB" id="A0A3A8PWT8"/>
<accession>A0A3A8PWT8</accession>
<evidence type="ECO:0000313" key="2">
    <source>
        <dbReference type="Proteomes" id="UP000272888"/>
    </source>
</evidence>